<dbReference type="AlphaFoldDB" id="A0A9W8EHP8"/>
<feature type="compositionally biased region" description="Acidic residues" evidence="1">
    <location>
        <begin position="37"/>
        <end position="53"/>
    </location>
</feature>
<organism evidence="2 3">
    <name type="scientific">Coemansia thaxteri</name>
    <dbReference type="NCBI Taxonomy" id="2663907"/>
    <lineage>
        <taxon>Eukaryota</taxon>
        <taxon>Fungi</taxon>
        <taxon>Fungi incertae sedis</taxon>
        <taxon>Zoopagomycota</taxon>
        <taxon>Kickxellomycotina</taxon>
        <taxon>Kickxellomycetes</taxon>
        <taxon>Kickxellales</taxon>
        <taxon>Kickxellaceae</taxon>
        <taxon>Coemansia</taxon>
    </lineage>
</organism>
<evidence type="ECO:0000313" key="2">
    <source>
        <dbReference type="EMBL" id="KAJ1999789.1"/>
    </source>
</evidence>
<dbReference type="EMBL" id="JANBQF010000641">
    <property type="protein sequence ID" value="KAJ1999789.1"/>
    <property type="molecule type" value="Genomic_DNA"/>
</dbReference>
<feature type="region of interest" description="Disordered" evidence="1">
    <location>
        <begin position="1"/>
        <end position="78"/>
    </location>
</feature>
<dbReference type="OrthoDB" id="3366990at2759"/>
<feature type="region of interest" description="Disordered" evidence="1">
    <location>
        <begin position="121"/>
        <end position="144"/>
    </location>
</feature>
<evidence type="ECO:0000256" key="1">
    <source>
        <dbReference type="SAM" id="MobiDB-lite"/>
    </source>
</evidence>
<feature type="non-terminal residue" evidence="2">
    <location>
        <position position="277"/>
    </location>
</feature>
<name>A0A9W8EHP8_9FUNG</name>
<protein>
    <submittedName>
        <fullName evidence="2">Uncharacterized protein</fullName>
    </submittedName>
</protein>
<reference evidence="2" key="1">
    <citation type="submission" date="2022-07" db="EMBL/GenBank/DDBJ databases">
        <title>Phylogenomic reconstructions and comparative analyses of Kickxellomycotina fungi.</title>
        <authorList>
            <person name="Reynolds N.K."/>
            <person name="Stajich J.E."/>
            <person name="Barry K."/>
            <person name="Grigoriev I.V."/>
            <person name="Crous P."/>
            <person name="Smith M.E."/>
        </authorList>
    </citation>
    <scope>NUCLEOTIDE SEQUENCE</scope>
    <source>
        <strain evidence="2">IMI 214461</strain>
    </source>
</reference>
<keyword evidence="3" id="KW-1185">Reference proteome</keyword>
<dbReference type="Proteomes" id="UP001150907">
    <property type="component" value="Unassembled WGS sequence"/>
</dbReference>
<gene>
    <name evidence="2" type="ORF">H4R26_004915</name>
</gene>
<accession>A0A9W8EHP8</accession>
<evidence type="ECO:0000313" key="3">
    <source>
        <dbReference type="Proteomes" id="UP001150907"/>
    </source>
</evidence>
<comment type="caution">
    <text evidence="2">The sequence shown here is derived from an EMBL/GenBank/DDBJ whole genome shotgun (WGS) entry which is preliminary data.</text>
</comment>
<sequence>MATAVSPSPPRGRGRARKPALPLAAGKSWASNADVADGGDMDSNSDSEDEGDVDVSNADESKPSEETPQIASDADNESIPVERDAVAEENGNSSNGGDNGAAFDGTPLSFAAYTNGDSNVDSAGADVDSNPLLAPSQIQHSDDEDGQFLAGSQALSMAPLAGLGTAADLMVLDYLSHQVIGEVVKAGQMLSSEADMADARHARLDCYALEQVLVRKCHFTRQPFLGGDQRPADEDDMTQWALSLQRINLATFLLLVFRPHMVVVGPASSGMPNRRRM</sequence>
<proteinExistence type="predicted"/>